<reference evidence="2 3" key="1">
    <citation type="submission" date="2013-05" db="EMBL/GenBank/DDBJ databases">
        <title>Draft genome of the parasitic nematode Anyclostoma ceylanicum.</title>
        <authorList>
            <person name="Mitreva M."/>
        </authorList>
    </citation>
    <scope>NUCLEOTIDE SEQUENCE [LARGE SCALE GENOMIC DNA]</scope>
</reference>
<dbReference type="SUPFAM" id="SSF55797">
    <property type="entry name" value="PR-1-like"/>
    <property type="match status" value="1"/>
</dbReference>
<dbReference type="AlphaFoldDB" id="A0A0D6LPK5"/>
<dbReference type="Gene3D" id="3.40.33.10">
    <property type="entry name" value="CAP"/>
    <property type="match status" value="1"/>
</dbReference>
<organism evidence="2 3">
    <name type="scientific">Ancylostoma ceylanicum</name>
    <dbReference type="NCBI Taxonomy" id="53326"/>
    <lineage>
        <taxon>Eukaryota</taxon>
        <taxon>Metazoa</taxon>
        <taxon>Ecdysozoa</taxon>
        <taxon>Nematoda</taxon>
        <taxon>Chromadorea</taxon>
        <taxon>Rhabditida</taxon>
        <taxon>Rhabditina</taxon>
        <taxon>Rhabditomorpha</taxon>
        <taxon>Strongyloidea</taxon>
        <taxon>Ancylostomatidae</taxon>
        <taxon>Ancylostomatinae</taxon>
        <taxon>Ancylostoma</taxon>
    </lineage>
</organism>
<dbReference type="InterPro" id="IPR014044">
    <property type="entry name" value="CAP_dom"/>
</dbReference>
<dbReference type="EMBL" id="KE125078">
    <property type="protein sequence ID" value="EPB71951.1"/>
    <property type="molecule type" value="Genomic_DNA"/>
</dbReference>
<sequence length="141" mass="15736">MDKGCDGVSIKFMLKWLIFELESTDVGTRSMVAKGQARDGAGGFAPMAARMKKMIYDCAVEESAMRHTLKCRWGHSAQHERPGLGESLYAHSLRQDKIVAATEACRLWFDELAKYGVGQANVLTQELWNIKGVQIGHYTQV</sequence>
<evidence type="ECO:0000259" key="1">
    <source>
        <dbReference type="SMART" id="SM00198"/>
    </source>
</evidence>
<gene>
    <name evidence="2" type="ORF">ANCCEY_08968</name>
</gene>
<keyword evidence="3" id="KW-1185">Reference proteome</keyword>
<evidence type="ECO:0000313" key="2">
    <source>
        <dbReference type="EMBL" id="EPB71951.1"/>
    </source>
</evidence>
<feature type="domain" description="SCP" evidence="1">
    <location>
        <begin position="18"/>
        <end position="141"/>
    </location>
</feature>
<name>A0A0D6LPK5_9BILA</name>
<evidence type="ECO:0000313" key="3">
    <source>
        <dbReference type="Proteomes" id="UP000054495"/>
    </source>
</evidence>
<protein>
    <recommendedName>
        <fullName evidence="1">SCP domain-containing protein</fullName>
    </recommendedName>
</protein>
<dbReference type="InterPro" id="IPR035940">
    <property type="entry name" value="CAP_sf"/>
</dbReference>
<dbReference type="Proteomes" id="UP000054495">
    <property type="component" value="Unassembled WGS sequence"/>
</dbReference>
<dbReference type="SMART" id="SM00198">
    <property type="entry name" value="SCP"/>
    <property type="match status" value="1"/>
</dbReference>
<accession>A0A0D6LPK5</accession>
<proteinExistence type="predicted"/>
<dbReference type="CDD" id="cd05380">
    <property type="entry name" value="CAP_euk"/>
    <property type="match status" value="1"/>
</dbReference>